<dbReference type="GO" id="GO:0051301">
    <property type="term" value="P:cell division"/>
    <property type="evidence" value="ECO:0007669"/>
    <property type="project" value="UniProtKB-UniRule"/>
</dbReference>
<dbReference type="GO" id="GO:0007059">
    <property type="term" value="P:chromosome segregation"/>
    <property type="evidence" value="ECO:0007669"/>
    <property type="project" value="UniProtKB-UniRule"/>
</dbReference>
<keyword evidence="4 10" id="KW-0132">Cell division</keyword>
<dbReference type="PROSITE" id="PS51900">
    <property type="entry name" value="CB"/>
    <property type="match status" value="1"/>
</dbReference>
<comment type="subcellular location">
    <subcellularLocation>
        <location evidence="1 10">Cytoplasm</location>
    </subcellularLocation>
</comment>
<evidence type="ECO:0000313" key="14">
    <source>
        <dbReference type="EMBL" id="SNC63792.1"/>
    </source>
</evidence>
<evidence type="ECO:0000256" key="10">
    <source>
        <dbReference type="HAMAP-Rule" id="MF_01808"/>
    </source>
</evidence>
<dbReference type="Pfam" id="PF02899">
    <property type="entry name" value="Phage_int_SAM_1"/>
    <property type="match status" value="1"/>
</dbReference>
<organism evidence="14 15">
    <name type="scientific">Polynucleobacter victoriensis</name>
    <dbReference type="NCBI Taxonomy" id="2049319"/>
    <lineage>
        <taxon>Bacteria</taxon>
        <taxon>Pseudomonadati</taxon>
        <taxon>Pseudomonadota</taxon>
        <taxon>Betaproteobacteria</taxon>
        <taxon>Burkholderiales</taxon>
        <taxon>Burkholderiaceae</taxon>
        <taxon>Polynucleobacter</taxon>
    </lineage>
</organism>
<feature type="active site" description="O-(3'-phospho-DNA)-tyrosine intermediate" evidence="10">
    <location>
        <position position="294"/>
    </location>
</feature>
<keyword evidence="7 10" id="KW-0238">DNA-binding</keyword>
<dbReference type="Gene3D" id="1.10.443.10">
    <property type="entry name" value="Intergrase catalytic core"/>
    <property type="match status" value="1"/>
</dbReference>
<feature type="domain" description="Tyr recombinase" evidence="12">
    <location>
        <begin position="107"/>
        <end position="307"/>
    </location>
</feature>
<evidence type="ECO:0000256" key="11">
    <source>
        <dbReference type="NCBIfam" id="TIGR02224"/>
    </source>
</evidence>
<evidence type="ECO:0000256" key="3">
    <source>
        <dbReference type="ARBA" id="ARBA00022490"/>
    </source>
</evidence>
<dbReference type="GO" id="GO:0005737">
    <property type="term" value="C:cytoplasm"/>
    <property type="evidence" value="ECO:0007669"/>
    <property type="project" value="UniProtKB-SubCell"/>
</dbReference>
<evidence type="ECO:0000256" key="7">
    <source>
        <dbReference type="ARBA" id="ARBA00023125"/>
    </source>
</evidence>
<dbReference type="InterPro" id="IPR050090">
    <property type="entry name" value="Tyrosine_recombinase_XerCD"/>
</dbReference>
<evidence type="ECO:0000256" key="2">
    <source>
        <dbReference type="ARBA" id="ARBA00006657"/>
    </source>
</evidence>
<feature type="active site" evidence="10">
    <location>
        <position position="259"/>
    </location>
</feature>
<dbReference type="GO" id="GO:0009037">
    <property type="term" value="F:tyrosine-based site-specific recombinase activity"/>
    <property type="evidence" value="ECO:0007669"/>
    <property type="project" value="UniProtKB-UniRule"/>
</dbReference>
<evidence type="ECO:0000256" key="8">
    <source>
        <dbReference type="ARBA" id="ARBA00023172"/>
    </source>
</evidence>
<sequence length="319" mass="35774">MNESLAEEYLRELHVLRQVSKHTIAAYKKDLDYLLSRLQEVGLKFSDLSSDQVRNWVAKLHAEGHAPRSIARTLSAWRGFYLWLANQKGLVKTNPLSDVRAPKRAKPLPKALSVENAISLVESANQEAIQNDLFLRARDRAIVELLYSSGLRLSELLGIDLTPVDTKEYSSAGWIDFEAGEVMVLGKGKKRRTVPVGTAAINALREWITVRADHINEQQEVPQPLFINKQGKRVSARTIQKHLAELAIKAGLPTHVHPHMLRHSFASHVLQSSGDLRAVQEMLGHASITSTQIYTALDFQHLAQAYDLAHPRAKNKKSQ</sequence>
<evidence type="ECO:0000256" key="5">
    <source>
        <dbReference type="ARBA" id="ARBA00022829"/>
    </source>
</evidence>
<comment type="function">
    <text evidence="10">Site-specific tyrosine recombinase, which acts by catalyzing the cutting and rejoining of the recombining DNA molecules. The XerC-XerD complex is essential to convert dimers of the bacterial chromosome into monomers to permit their segregation at cell division. It also contributes to the segregational stability of plasmids.</text>
</comment>
<feature type="active site" evidence="10">
    <location>
        <position position="285"/>
    </location>
</feature>
<evidence type="ECO:0000313" key="15">
    <source>
        <dbReference type="Proteomes" id="UP000197215"/>
    </source>
</evidence>
<protein>
    <recommendedName>
        <fullName evidence="10 11">Tyrosine recombinase XerC</fullName>
    </recommendedName>
</protein>
<keyword evidence="5 10" id="KW-0159">Chromosome partition</keyword>
<dbReference type="Proteomes" id="UP000197215">
    <property type="component" value="Unassembled WGS sequence"/>
</dbReference>
<evidence type="ECO:0000259" key="13">
    <source>
        <dbReference type="PROSITE" id="PS51900"/>
    </source>
</evidence>
<dbReference type="EMBL" id="FYEX01000001">
    <property type="protein sequence ID" value="SNC63792.1"/>
    <property type="molecule type" value="Genomic_DNA"/>
</dbReference>
<feature type="active site" evidence="10">
    <location>
        <position position="187"/>
    </location>
</feature>
<dbReference type="HAMAP" id="MF_01808">
    <property type="entry name" value="Recomb_XerC_XerD"/>
    <property type="match status" value="1"/>
</dbReference>
<comment type="subunit">
    <text evidence="10">Forms a cyclic heterotetrameric complex composed of two molecules of XerC and two molecules of XerD.</text>
</comment>
<feature type="domain" description="Core-binding (CB)" evidence="13">
    <location>
        <begin position="1"/>
        <end position="85"/>
    </location>
</feature>
<dbReference type="InterPro" id="IPR011010">
    <property type="entry name" value="DNA_brk_join_enz"/>
</dbReference>
<dbReference type="PANTHER" id="PTHR30349">
    <property type="entry name" value="PHAGE INTEGRASE-RELATED"/>
    <property type="match status" value="1"/>
</dbReference>
<dbReference type="InterPro" id="IPR002104">
    <property type="entry name" value="Integrase_catalytic"/>
</dbReference>
<dbReference type="NCBIfam" id="TIGR02224">
    <property type="entry name" value="recomb_XerC"/>
    <property type="match status" value="1"/>
</dbReference>
<evidence type="ECO:0000259" key="12">
    <source>
        <dbReference type="PROSITE" id="PS51898"/>
    </source>
</evidence>
<evidence type="ECO:0000256" key="6">
    <source>
        <dbReference type="ARBA" id="ARBA00022908"/>
    </source>
</evidence>
<name>A0A212TCQ3_9BURK</name>
<dbReference type="OrthoDB" id="9801717at2"/>
<dbReference type="InterPro" id="IPR023009">
    <property type="entry name" value="Tyrosine_recombinase_XerC/XerD"/>
</dbReference>
<dbReference type="InterPro" id="IPR011931">
    <property type="entry name" value="Recomb_XerC"/>
</dbReference>
<accession>A0A212TCQ3</accession>
<keyword evidence="15" id="KW-1185">Reference proteome</keyword>
<keyword evidence="9 10" id="KW-0131">Cell cycle</keyword>
<dbReference type="SUPFAM" id="SSF56349">
    <property type="entry name" value="DNA breaking-rejoining enzymes"/>
    <property type="match status" value="1"/>
</dbReference>
<feature type="active site" evidence="10">
    <location>
        <position position="152"/>
    </location>
</feature>
<dbReference type="RefSeq" id="WP_088812812.1">
    <property type="nucleotide sequence ID" value="NZ_FYEX01000001.1"/>
</dbReference>
<evidence type="ECO:0000256" key="9">
    <source>
        <dbReference type="ARBA" id="ARBA00023306"/>
    </source>
</evidence>
<dbReference type="GO" id="GO:0006313">
    <property type="term" value="P:DNA transposition"/>
    <property type="evidence" value="ECO:0007669"/>
    <property type="project" value="UniProtKB-UniRule"/>
</dbReference>
<dbReference type="PROSITE" id="PS51898">
    <property type="entry name" value="TYR_RECOMBINASE"/>
    <property type="match status" value="1"/>
</dbReference>
<dbReference type="PANTHER" id="PTHR30349:SF81">
    <property type="entry name" value="TYROSINE RECOMBINASE XERC"/>
    <property type="match status" value="1"/>
</dbReference>
<reference evidence="14 15" key="1">
    <citation type="submission" date="2017-06" db="EMBL/GenBank/DDBJ databases">
        <authorList>
            <person name="Kim H.J."/>
            <person name="Triplett B.A."/>
        </authorList>
    </citation>
    <scope>NUCLEOTIDE SEQUENCE [LARGE SCALE GENOMIC DNA]</scope>
    <source>
        <strain evidence="14 15">MWH-VicM1</strain>
    </source>
</reference>
<keyword evidence="8 10" id="KW-0233">DNA recombination</keyword>
<proteinExistence type="inferred from homology"/>
<dbReference type="InterPro" id="IPR004107">
    <property type="entry name" value="Integrase_SAM-like_N"/>
</dbReference>
<dbReference type="Pfam" id="PF00589">
    <property type="entry name" value="Phage_integrase"/>
    <property type="match status" value="1"/>
</dbReference>
<evidence type="ECO:0000256" key="1">
    <source>
        <dbReference type="ARBA" id="ARBA00004496"/>
    </source>
</evidence>
<dbReference type="CDD" id="cd00798">
    <property type="entry name" value="INT_XerDC_C"/>
    <property type="match status" value="1"/>
</dbReference>
<keyword evidence="6 10" id="KW-0229">DNA integration</keyword>
<dbReference type="Gene3D" id="1.10.150.130">
    <property type="match status" value="1"/>
</dbReference>
<feature type="active site" evidence="10">
    <location>
        <position position="262"/>
    </location>
</feature>
<comment type="similarity">
    <text evidence="2 10">Belongs to the 'phage' integrase family. XerC subfamily.</text>
</comment>
<evidence type="ECO:0000256" key="4">
    <source>
        <dbReference type="ARBA" id="ARBA00022618"/>
    </source>
</evidence>
<dbReference type="InterPro" id="IPR044068">
    <property type="entry name" value="CB"/>
</dbReference>
<gene>
    <name evidence="10" type="primary">xerC</name>
    <name evidence="14" type="ORF">SAMN06295916_0961</name>
</gene>
<dbReference type="AlphaFoldDB" id="A0A212TCQ3"/>
<dbReference type="GO" id="GO:0003677">
    <property type="term" value="F:DNA binding"/>
    <property type="evidence" value="ECO:0007669"/>
    <property type="project" value="UniProtKB-UniRule"/>
</dbReference>
<keyword evidence="3 10" id="KW-0963">Cytoplasm</keyword>
<dbReference type="InterPro" id="IPR013762">
    <property type="entry name" value="Integrase-like_cat_sf"/>
</dbReference>
<dbReference type="InterPro" id="IPR010998">
    <property type="entry name" value="Integrase_recombinase_N"/>
</dbReference>